<keyword evidence="2 5" id="KW-0808">Transferase</keyword>
<dbReference type="InterPro" id="IPR017555">
    <property type="entry name" value="TriPribosyl-deP-CoA_syn"/>
</dbReference>
<evidence type="ECO:0000313" key="7">
    <source>
        <dbReference type="Proteomes" id="UP001151088"/>
    </source>
</evidence>
<evidence type="ECO:0000256" key="3">
    <source>
        <dbReference type="ARBA" id="ARBA00022741"/>
    </source>
</evidence>
<comment type="similarity">
    <text evidence="5">Belongs to the CitG/MdcB family.</text>
</comment>
<dbReference type="EC" id="2.4.2.52" evidence="5"/>
<dbReference type="Pfam" id="PF01874">
    <property type="entry name" value="CitG"/>
    <property type="match status" value="1"/>
</dbReference>
<comment type="caution">
    <text evidence="6">The sequence shown here is derived from an EMBL/GenBank/DDBJ whole genome shotgun (WGS) entry which is preliminary data.</text>
</comment>
<dbReference type="PANTHER" id="PTHR30201:SF2">
    <property type="entry name" value="2-(5''-TRIPHOSPHORIBOSYL)-3'-DEPHOSPHOCOENZYME-A SYNTHASE"/>
    <property type="match status" value="1"/>
</dbReference>
<dbReference type="PANTHER" id="PTHR30201">
    <property type="entry name" value="TRIPHOSPHORIBOSYL-DEPHOSPHO-COA SYNTHASE"/>
    <property type="match status" value="1"/>
</dbReference>
<evidence type="ECO:0000313" key="6">
    <source>
        <dbReference type="EMBL" id="MCS0497242.1"/>
    </source>
</evidence>
<gene>
    <name evidence="5 6" type="primary">mdcB</name>
    <name evidence="6" type="ORF">NVS89_19320</name>
</gene>
<dbReference type="GO" id="GO:0016757">
    <property type="term" value="F:glycosyltransferase activity"/>
    <property type="evidence" value="ECO:0007669"/>
    <property type="project" value="UniProtKB-KW"/>
</dbReference>
<dbReference type="GO" id="GO:0005524">
    <property type="term" value="F:ATP binding"/>
    <property type="evidence" value="ECO:0007669"/>
    <property type="project" value="UniProtKB-KW"/>
</dbReference>
<dbReference type="NCBIfam" id="TIGR03132">
    <property type="entry name" value="malonate_mdcB"/>
    <property type="match status" value="1"/>
</dbReference>
<keyword evidence="7" id="KW-1185">Reference proteome</keyword>
<dbReference type="AlphaFoldDB" id="A0A9X2T3K9"/>
<keyword evidence="6" id="KW-0328">Glycosyltransferase</keyword>
<keyword evidence="4 5" id="KW-0067">ATP-binding</keyword>
<keyword evidence="3 5" id="KW-0547">Nucleotide-binding</keyword>
<sequence>MTGALPASALPSPLEEAAAGIDRCAVWALEMEVRLFPKAGLVSFVDTGSHDDMDAGTFRRSAAALKGYFGRMAEAGARGAPFAEMKSLGMAAEARMFAATGGINTHRGAVFSLGLLAAATGRQGTPATDSAVARSRDLCRAVALWGPDILAARPSVDASHGAQVRARYGAAGAREQAAAGFPVLRNHALPAFDAVFDRGGDVERAGLQAFYATIAVLEDNNLLHRAGPDGLAFAQGAARDFLARGGMLAADGYGRARALHEAFVARRLSPGGAADLVAAVLFLAAVTGRVPPRTFAWP</sequence>
<organism evidence="6 7">
    <name type="scientific">Ancylobacter mangrovi</name>
    <dbReference type="NCBI Taxonomy" id="2972472"/>
    <lineage>
        <taxon>Bacteria</taxon>
        <taxon>Pseudomonadati</taxon>
        <taxon>Pseudomonadota</taxon>
        <taxon>Alphaproteobacteria</taxon>
        <taxon>Hyphomicrobiales</taxon>
        <taxon>Xanthobacteraceae</taxon>
        <taxon>Ancylobacter</taxon>
    </lineage>
</organism>
<comment type="function">
    <text evidence="5">Involved in the formation of 2-(5''-phosphoribosyl)-3'-dephosphocoenzyme-A, the prosthetic group of the acyl-carrier protein of the malonate decarboxylase.</text>
</comment>
<evidence type="ECO:0000256" key="5">
    <source>
        <dbReference type="HAMAP-Rule" id="MF_01883"/>
    </source>
</evidence>
<comment type="catalytic activity">
    <reaction evidence="1 5">
        <text>3'-dephospho-CoA + ATP = 2'-(5''-triphospho-alpha-D-ribosyl)-3'-dephospho-CoA + adenine</text>
        <dbReference type="Rhea" id="RHEA:15117"/>
        <dbReference type="ChEBI" id="CHEBI:16708"/>
        <dbReference type="ChEBI" id="CHEBI:30616"/>
        <dbReference type="ChEBI" id="CHEBI:57328"/>
        <dbReference type="ChEBI" id="CHEBI:61378"/>
        <dbReference type="EC" id="2.4.2.52"/>
    </reaction>
</comment>
<accession>A0A9X2T3K9</accession>
<proteinExistence type="inferred from homology"/>
<evidence type="ECO:0000256" key="2">
    <source>
        <dbReference type="ARBA" id="ARBA00022679"/>
    </source>
</evidence>
<dbReference type="InterPro" id="IPR002736">
    <property type="entry name" value="CitG"/>
</dbReference>
<reference evidence="6" key="1">
    <citation type="submission" date="2022-08" db="EMBL/GenBank/DDBJ databases">
        <authorList>
            <person name="Li F."/>
        </authorList>
    </citation>
    <scope>NUCLEOTIDE SEQUENCE</scope>
    <source>
        <strain evidence="6">MQZ15Z-1</strain>
    </source>
</reference>
<evidence type="ECO:0000256" key="4">
    <source>
        <dbReference type="ARBA" id="ARBA00022840"/>
    </source>
</evidence>
<evidence type="ECO:0000256" key="1">
    <source>
        <dbReference type="ARBA" id="ARBA00001210"/>
    </source>
</evidence>
<dbReference type="GO" id="GO:0046917">
    <property type="term" value="F:triphosphoribosyl-dephospho-CoA synthase activity"/>
    <property type="evidence" value="ECO:0007669"/>
    <property type="project" value="UniProtKB-UniRule"/>
</dbReference>
<dbReference type="Gene3D" id="1.10.4200.10">
    <property type="entry name" value="Triphosphoribosyl-dephospho-CoA protein"/>
    <property type="match status" value="1"/>
</dbReference>
<name>A0A9X2T3K9_9HYPH</name>
<dbReference type="Proteomes" id="UP001151088">
    <property type="component" value="Unassembled WGS sequence"/>
</dbReference>
<dbReference type="RefSeq" id="WP_258734393.1">
    <property type="nucleotide sequence ID" value="NZ_JANTHZ010000010.1"/>
</dbReference>
<dbReference type="HAMAP" id="MF_01883">
    <property type="entry name" value="MdcB"/>
    <property type="match status" value="1"/>
</dbReference>
<dbReference type="GO" id="GO:0051191">
    <property type="term" value="P:prosthetic group biosynthetic process"/>
    <property type="evidence" value="ECO:0007669"/>
    <property type="project" value="TreeGrafter"/>
</dbReference>
<dbReference type="EMBL" id="JANTHZ010000010">
    <property type="protein sequence ID" value="MCS0497242.1"/>
    <property type="molecule type" value="Genomic_DNA"/>
</dbReference>
<protein>
    <recommendedName>
        <fullName evidence="5">Probable 2-(5''-triphosphoribosyl)-3'-dephosphocoenzyme-A synthase</fullName>
        <shortName evidence="5">2-(5''-triphosphoribosyl)-3'-dephospho-CoA synthase</shortName>
        <ecNumber evidence="5">2.4.2.52</ecNumber>
    </recommendedName>
</protein>